<organism evidence="3 4">
    <name type="scientific">Klebsormidium nitens</name>
    <name type="common">Green alga</name>
    <name type="synonym">Ulothrix nitens</name>
    <dbReference type="NCBI Taxonomy" id="105231"/>
    <lineage>
        <taxon>Eukaryota</taxon>
        <taxon>Viridiplantae</taxon>
        <taxon>Streptophyta</taxon>
        <taxon>Klebsormidiophyceae</taxon>
        <taxon>Klebsormidiales</taxon>
        <taxon>Klebsormidiaceae</taxon>
        <taxon>Klebsormidium</taxon>
    </lineage>
</organism>
<dbReference type="STRING" id="105231.A0A1Y1HPD4"/>
<feature type="signal peptide" evidence="2">
    <location>
        <begin position="1"/>
        <end position="32"/>
    </location>
</feature>
<dbReference type="Proteomes" id="UP000054558">
    <property type="component" value="Unassembled WGS sequence"/>
</dbReference>
<feature type="compositionally biased region" description="Polar residues" evidence="1">
    <location>
        <begin position="493"/>
        <end position="510"/>
    </location>
</feature>
<evidence type="ECO:0000256" key="2">
    <source>
        <dbReference type="SAM" id="SignalP"/>
    </source>
</evidence>
<evidence type="ECO:0000256" key="1">
    <source>
        <dbReference type="SAM" id="MobiDB-lite"/>
    </source>
</evidence>
<dbReference type="SUPFAM" id="SSF63829">
    <property type="entry name" value="Calcium-dependent phosphotriesterase"/>
    <property type="match status" value="1"/>
</dbReference>
<evidence type="ECO:0000313" key="4">
    <source>
        <dbReference type="Proteomes" id="UP000054558"/>
    </source>
</evidence>
<keyword evidence="2" id="KW-0732">Signal</keyword>
<gene>
    <name evidence="3" type="ORF">KFL_000550250</name>
</gene>
<dbReference type="OMA" id="YANISSC"/>
<protein>
    <submittedName>
        <fullName evidence="3">Uncharacterized protein</fullName>
    </submittedName>
</protein>
<keyword evidence="4" id="KW-1185">Reference proteome</keyword>
<feature type="compositionally biased region" description="Pro residues" evidence="1">
    <location>
        <begin position="445"/>
        <end position="491"/>
    </location>
</feature>
<proteinExistence type="predicted"/>
<sequence>MAAPSGMRSDGLFAKVLLSIVLVVVGCSVTNAFPGCQPGGSASAITVISDLQFHDTLGYYGDLVLDETNGLLFAAVKQQFWRIPVSLNLNQSNVFMCPDISISLPAANAVQRYAIDPERGLAYLATKTGAAMKVTILNYTSSDQFAFVGNSALDLSTTADFNSIAYDPQTKMLWLSLGGNLVLYDMSDPTNPVAGPVVTTTSFAPLPAGFAFDIQGRTGYYLSQTDRVNGVLQLLKVNLDTRQKTYVSLVAADTSAVDYVSMAVDVSTKAVYAAGCTYSSSFSGKAAVALRVDAQGQSSIFSLPANNYRGVAIDSKNGRVYFSTNDRLNPVYVANTSNPLGTSTTHSVVMTYDSANQPGTAYTGVFASGSGTDLGFFLHDATDGVANGVDILSISTGGCASAAPCLNPDNTCGCTFSPLFNAVTPVAKCSTTDNNQTSFTLATCPAPPPPAPPSPPILPPPPKVFTPPPPVPVPAPAPAPGLVPGGGPAPSPNGTNGTNAPGSGQENSGTPPAGSGNGTVAKKSAASLGFQVSKGILVMSSSIVAAALL</sequence>
<accession>A0A1Y1HPD4</accession>
<dbReference type="AlphaFoldDB" id="A0A1Y1HPD4"/>
<evidence type="ECO:0000313" key="3">
    <source>
        <dbReference type="EMBL" id="GAQ80495.1"/>
    </source>
</evidence>
<reference evidence="3 4" key="1">
    <citation type="journal article" date="2014" name="Nat. Commun.">
        <title>Klebsormidium flaccidum genome reveals primary factors for plant terrestrial adaptation.</title>
        <authorList>
            <person name="Hori K."/>
            <person name="Maruyama F."/>
            <person name="Fujisawa T."/>
            <person name="Togashi T."/>
            <person name="Yamamoto N."/>
            <person name="Seo M."/>
            <person name="Sato S."/>
            <person name="Yamada T."/>
            <person name="Mori H."/>
            <person name="Tajima N."/>
            <person name="Moriyama T."/>
            <person name="Ikeuchi M."/>
            <person name="Watanabe M."/>
            <person name="Wada H."/>
            <person name="Kobayashi K."/>
            <person name="Saito M."/>
            <person name="Masuda T."/>
            <person name="Sasaki-Sekimoto Y."/>
            <person name="Mashiguchi K."/>
            <person name="Awai K."/>
            <person name="Shimojima M."/>
            <person name="Masuda S."/>
            <person name="Iwai M."/>
            <person name="Nobusawa T."/>
            <person name="Narise T."/>
            <person name="Kondo S."/>
            <person name="Saito H."/>
            <person name="Sato R."/>
            <person name="Murakawa M."/>
            <person name="Ihara Y."/>
            <person name="Oshima-Yamada Y."/>
            <person name="Ohtaka K."/>
            <person name="Satoh M."/>
            <person name="Sonobe K."/>
            <person name="Ishii M."/>
            <person name="Ohtani R."/>
            <person name="Kanamori-Sato M."/>
            <person name="Honoki R."/>
            <person name="Miyazaki D."/>
            <person name="Mochizuki H."/>
            <person name="Umetsu J."/>
            <person name="Higashi K."/>
            <person name="Shibata D."/>
            <person name="Kamiya Y."/>
            <person name="Sato N."/>
            <person name="Nakamura Y."/>
            <person name="Tabata S."/>
            <person name="Ida S."/>
            <person name="Kurokawa K."/>
            <person name="Ohta H."/>
        </authorList>
    </citation>
    <scope>NUCLEOTIDE SEQUENCE [LARGE SCALE GENOMIC DNA]</scope>
    <source>
        <strain evidence="3 4">NIES-2285</strain>
    </source>
</reference>
<name>A0A1Y1HPD4_KLENI</name>
<feature type="chain" id="PRO_5012349811" evidence="2">
    <location>
        <begin position="33"/>
        <end position="549"/>
    </location>
</feature>
<dbReference type="EMBL" id="DF237004">
    <property type="protein sequence ID" value="GAQ80495.1"/>
    <property type="molecule type" value="Genomic_DNA"/>
</dbReference>
<feature type="region of interest" description="Disordered" evidence="1">
    <location>
        <begin position="440"/>
        <end position="521"/>
    </location>
</feature>